<dbReference type="InterPro" id="IPR037459">
    <property type="entry name" value="RhgT-like"/>
</dbReference>
<evidence type="ECO:0000313" key="4">
    <source>
        <dbReference type="EMBL" id="CAG7635433.1"/>
    </source>
</evidence>
<name>A0ABN7TLA3_9BACL</name>
<evidence type="ECO:0000256" key="2">
    <source>
        <dbReference type="ARBA" id="ARBA00022801"/>
    </source>
</evidence>
<dbReference type="CDD" id="cd01821">
    <property type="entry name" value="Rhamnogalacturan_acetylesterase_like"/>
    <property type="match status" value="1"/>
</dbReference>
<feature type="domain" description="SGNH hydrolase-type esterase" evidence="3">
    <location>
        <begin position="17"/>
        <end position="193"/>
    </location>
</feature>
<keyword evidence="2 4" id="KW-0378">Hydrolase</keyword>
<dbReference type="GO" id="GO:0016787">
    <property type="term" value="F:hydrolase activity"/>
    <property type="evidence" value="ECO:0007669"/>
    <property type="project" value="UniProtKB-KW"/>
</dbReference>
<gene>
    <name evidence="4" type="primary">rhgT_1</name>
    <name evidence="4" type="ORF">PAECIP111802_02140</name>
</gene>
<evidence type="ECO:0000256" key="1">
    <source>
        <dbReference type="ARBA" id="ARBA00008668"/>
    </source>
</evidence>
<comment type="similarity">
    <text evidence="1">Belongs to the 'GDSL' lipolytic enzyme family.</text>
</comment>
<dbReference type="PANTHER" id="PTHR43695">
    <property type="entry name" value="PUTATIVE (AFU_ORTHOLOGUE AFUA_2G17250)-RELATED"/>
    <property type="match status" value="1"/>
</dbReference>
<dbReference type="Proteomes" id="UP000730618">
    <property type="component" value="Unassembled WGS sequence"/>
</dbReference>
<proteinExistence type="inferred from homology"/>
<dbReference type="InterPro" id="IPR013830">
    <property type="entry name" value="SGNH_hydro"/>
</dbReference>
<organism evidence="4 5">
    <name type="scientific">Paenibacillus allorhizosphaerae</name>
    <dbReference type="NCBI Taxonomy" id="2849866"/>
    <lineage>
        <taxon>Bacteria</taxon>
        <taxon>Bacillati</taxon>
        <taxon>Bacillota</taxon>
        <taxon>Bacilli</taxon>
        <taxon>Bacillales</taxon>
        <taxon>Paenibacillaceae</taxon>
        <taxon>Paenibacillus</taxon>
    </lineage>
</organism>
<reference evidence="4 5" key="1">
    <citation type="submission" date="2021-06" db="EMBL/GenBank/DDBJ databases">
        <authorList>
            <person name="Criscuolo A."/>
        </authorList>
    </citation>
    <scope>NUCLEOTIDE SEQUENCE [LARGE SCALE GENOMIC DNA]</scope>
    <source>
        <strain evidence="5">CIP 111802</strain>
    </source>
</reference>
<dbReference type="Pfam" id="PF13472">
    <property type="entry name" value="Lipase_GDSL_2"/>
    <property type="match status" value="1"/>
</dbReference>
<sequence>MKPMADANTGINIFIAGDSTAANYAETRSPMAGWGQMLGSLFEPSVSVRNEARNGRSSKSFIEEGHIRRIEEAIGEGDYLLVQFGHNDQKPDEERHTEPDSTYKDYLRQYIGLARSKGAHPVLLTSVERRKFNGAGELVATHGRYPDAVRELAAEQHVPLLDALNGTQEAYRRMGPEASKSWFVWLAPGEHPNYPEGVQDNTHFNRTGALAAAKLIAALIKQSGIPLADKLASVSVSE</sequence>
<protein>
    <submittedName>
        <fullName evidence="4">Rhamnogalacturonan acetylesterase RhgT</fullName>
        <ecNumber evidence="4">3.1.1.-</ecNumber>
    </submittedName>
</protein>
<keyword evidence="5" id="KW-1185">Reference proteome</keyword>
<dbReference type="EMBL" id="CAJVCE010000005">
    <property type="protein sequence ID" value="CAG7635433.1"/>
    <property type="molecule type" value="Genomic_DNA"/>
</dbReference>
<comment type="caution">
    <text evidence="4">The sequence shown here is derived from an EMBL/GenBank/DDBJ whole genome shotgun (WGS) entry which is preliminary data.</text>
</comment>
<dbReference type="PANTHER" id="PTHR43695:SF1">
    <property type="entry name" value="RHAMNOGALACTURONAN ACETYLESTERASE"/>
    <property type="match status" value="1"/>
</dbReference>
<accession>A0ABN7TLA3</accession>
<evidence type="ECO:0000259" key="3">
    <source>
        <dbReference type="Pfam" id="PF13472"/>
    </source>
</evidence>
<dbReference type="EC" id="3.1.1.-" evidence="4"/>
<evidence type="ECO:0000313" key="5">
    <source>
        <dbReference type="Proteomes" id="UP000730618"/>
    </source>
</evidence>